<protein>
    <recommendedName>
        <fullName evidence="6">Trichodiene oxygenase</fullName>
    </recommendedName>
</protein>
<dbReference type="PANTHER" id="PTHR24305">
    <property type="entry name" value="CYTOCHROME P450"/>
    <property type="match status" value="1"/>
</dbReference>
<evidence type="ECO:0008006" key="6">
    <source>
        <dbReference type="Google" id="ProtNLM"/>
    </source>
</evidence>
<dbReference type="PRINTS" id="PR00385">
    <property type="entry name" value="P450"/>
</dbReference>
<dbReference type="CDD" id="cd11062">
    <property type="entry name" value="CYP58-like"/>
    <property type="match status" value="1"/>
</dbReference>
<evidence type="ECO:0000256" key="2">
    <source>
        <dbReference type="ARBA" id="ARBA00022723"/>
    </source>
</evidence>
<sequence length="341" mass="38199">MFATVNHDHHRVRRSAINKFFSKAQIAKLESMIKEFADKLCEKVISLHSQSGAPLDVTTAYSCFTSDIISSYCFGEPFGLIDQPTWEPNFRSPLNAVLATTFLFRFFPPLKLLANVAPLFAKLVRKDIGIMLTESSEKMPARVRKARQDHEAGKTLDQPSIFAEILGSSLPDAEKTDRRLGGEGFSMVSAGTETTAWTLTVITFYLLDNQKILDRLTKELEAADAGNLSWFALEKLPYLNAVISEGLRLSYGVTARTPRIAPAETLTYRGHFEGRDVEYTIPPGTPMGMSNALNHHDEDVFPDSHRFLPERWLGVGESQRRRMESNLTSFSKGSRQCLGMK</sequence>
<evidence type="ECO:0000313" key="4">
    <source>
        <dbReference type="EMBL" id="KAL1866898.1"/>
    </source>
</evidence>
<reference evidence="4 5" key="1">
    <citation type="journal article" date="2024" name="IMA Fungus">
        <title>IMA Genome - F19 : A genome assembly and annotation guide to empower mycologists, including annotated draft genome sequences of Ceratocystis pirilliformis, Diaporthe australafricana, Fusarium ophioides, Paecilomyces lecythidis, and Sporothrix stenoceras.</title>
        <authorList>
            <person name="Aylward J."/>
            <person name="Wilson A.M."/>
            <person name="Visagie C.M."/>
            <person name="Spraker J."/>
            <person name="Barnes I."/>
            <person name="Buitendag C."/>
            <person name="Ceriani C."/>
            <person name="Del Mar Angel L."/>
            <person name="du Plessis D."/>
            <person name="Fuchs T."/>
            <person name="Gasser K."/>
            <person name="Kramer D."/>
            <person name="Li W."/>
            <person name="Munsamy K."/>
            <person name="Piso A."/>
            <person name="Price J.L."/>
            <person name="Sonnekus B."/>
            <person name="Thomas C."/>
            <person name="van der Nest A."/>
            <person name="van Dijk A."/>
            <person name="van Heerden A."/>
            <person name="van Vuuren N."/>
            <person name="Yilmaz N."/>
            <person name="Duong T.A."/>
            <person name="van der Merwe N.A."/>
            <person name="Wingfield M.J."/>
            <person name="Wingfield B.D."/>
        </authorList>
    </citation>
    <scope>NUCLEOTIDE SEQUENCE [LARGE SCALE GENOMIC DNA]</scope>
    <source>
        <strain evidence="4 5">CMW 18300</strain>
    </source>
</reference>
<dbReference type="PRINTS" id="PR00463">
    <property type="entry name" value="EP450I"/>
</dbReference>
<name>A0ABR3WT90_9PEZI</name>
<dbReference type="Gene3D" id="1.10.630.10">
    <property type="entry name" value="Cytochrome P450"/>
    <property type="match status" value="1"/>
</dbReference>
<proteinExistence type="predicted"/>
<evidence type="ECO:0000256" key="1">
    <source>
        <dbReference type="ARBA" id="ARBA00022617"/>
    </source>
</evidence>
<dbReference type="InterPro" id="IPR050121">
    <property type="entry name" value="Cytochrome_P450_monoxygenase"/>
</dbReference>
<keyword evidence="5" id="KW-1185">Reference proteome</keyword>
<evidence type="ECO:0000313" key="5">
    <source>
        <dbReference type="Proteomes" id="UP001583177"/>
    </source>
</evidence>
<comment type="caution">
    <text evidence="4">The sequence shown here is derived from an EMBL/GenBank/DDBJ whole genome shotgun (WGS) entry which is preliminary data.</text>
</comment>
<dbReference type="EMBL" id="JAWRVE010000053">
    <property type="protein sequence ID" value="KAL1866898.1"/>
    <property type="molecule type" value="Genomic_DNA"/>
</dbReference>
<keyword evidence="2" id="KW-0479">Metal-binding</keyword>
<keyword evidence="1" id="KW-0349">Heme</keyword>
<dbReference type="Proteomes" id="UP001583177">
    <property type="component" value="Unassembled WGS sequence"/>
</dbReference>
<keyword evidence="3" id="KW-0408">Iron</keyword>
<organism evidence="4 5">
    <name type="scientific">Diaporthe australafricana</name>
    <dbReference type="NCBI Taxonomy" id="127596"/>
    <lineage>
        <taxon>Eukaryota</taxon>
        <taxon>Fungi</taxon>
        <taxon>Dikarya</taxon>
        <taxon>Ascomycota</taxon>
        <taxon>Pezizomycotina</taxon>
        <taxon>Sordariomycetes</taxon>
        <taxon>Sordariomycetidae</taxon>
        <taxon>Diaporthales</taxon>
        <taxon>Diaporthaceae</taxon>
        <taxon>Diaporthe</taxon>
    </lineage>
</organism>
<dbReference type="SUPFAM" id="SSF48264">
    <property type="entry name" value="Cytochrome P450"/>
    <property type="match status" value="1"/>
</dbReference>
<dbReference type="Pfam" id="PF00067">
    <property type="entry name" value="p450"/>
    <property type="match status" value="1"/>
</dbReference>
<dbReference type="PANTHER" id="PTHR24305:SF147">
    <property type="entry name" value="P450, PUTATIVE (EUROFUNG)-RELATED"/>
    <property type="match status" value="1"/>
</dbReference>
<dbReference type="InterPro" id="IPR001128">
    <property type="entry name" value="Cyt_P450"/>
</dbReference>
<evidence type="ECO:0000256" key="3">
    <source>
        <dbReference type="ARBA" id="ARBA00023004"/>
    </source>
</evidence>
<dbReference type="InterPro" id="IPR002401">
    <property type="entry name" value="Cyt_P450_E_grp-I"/>
</dbReference>
<accession>A0ABR3WT90</accession>
<gene>
    <name evidence="4" type="ORF">Daus18300_006601</name>
</gene>
<dbReference type="InterPro" id="IPR036396">
    <property type="entry name" value="Cyt_P450_sf"/>
</dbReference>